<organism evidence="2 3">
    <name type="scientific">Ligilactobacillus aviarius</name>
    <dbReference type="NCBI Taxonomy" id="1606"/>
    <lineage>
        <taxon>Bacteria</taxon>
        <taxon>Bacillati</taxon>
        <taxon>Bacillota</taxon>
        <taxon>Bacilli</taxon>
        <taxon>Lactobacillales</taxon>
        <taxon>Lactobacillaceae</taxon>
        <taxon>Ligilactobacillus</taxon>
    </lineage>
</organism>
<dbReference type="RefSeq" id="WP_064208456.1">
    <property type="nucleotide sequence ID" value="NZ_LVKC01000014.1"/>
</dbReference>
<proteinExistence type="predicted"/>
<comment type="caution">
    <text evidence="2">The sequence shown here is derived from an EMBL/GenBank/DDBJ whole genome shotgun (WGS) entry which is preliminary data.</text>
</comment>
<sequence length="128" mass="14800">MKLSLTPEAASKLAPLFDDPTSIGLLDYGDGNGFLAEGKTECTLNQAFRILIVHKDCDFHEYNQHLSTSIGNFYYKDYTKMFMDDEMTIKLNPRDQQLSLHGQYRGIITANLKILDYRDQENDNRYHL</sequence>
<evidence type="ECO:0000313" key="3">
    <source>
        <dbReference type="Proteomes" id="UP000078520"/>
    </source>
</evidence>
<protein>
    <recommendedName>
        <fullName evidence="1">Core domain-containing protein</fullName>
    </recommendedName>
</protein>
<dbReference type="AlphaFoldDB" id="A0A179CUD8"/>
<evidence type="ECO:0000259" key="1">
    <source>
        <dbReference type="Pfam" id="PF01521"/>
    </source>
</evidence>
<reference evidence="3" key="1">
    <citation type="submission" date="2016-03" db="EMBL/GenBank/DDBJ databases">
        <authorList>
            <person name="Johnson T.J."/>
            <person name="Youmans B."/>
            <person name="Case K."/>
            <person name="Noll S."/>
        </authorList>
    </citation>
    <scope>NUCLEOTIDE SEQUENCE [LARGE SCALE GENOMIC DNA]</scope>
    <source>
        <strain evidence="3">UMNLAv8</strain>
    </source>
</reference>
<evidence type="ECO:0000313" key="2">
    <source>
        <dbReference type="EMBL" id="OAQ08197.1"/>
    </source>
</evidence>
<name>A0A179CUD8_9LACO</name>
<dbReference type="Gene3D" id="2.60.300.12">
    <property type="entry name" value="HesB-like domain"/>
    <property type="match status" value="1"/>
</dbReference>
<accession>A0A179CUD8</accession>
<feature type="domain" description="Core" evidence="1">
    <location>
        <begin position="1"/>
        <end position="115"/>
    </location>
</feature>
<gene>
    <name evidence="2" type="ORF">A3O14_04560</name>
</gene>
<dbReference type="InterPro" id="IPR000361">
    <property type="entry name" value="ATAP_core_dom"/>
</dbReference>
<dbReference type="InterPro" id="IPR035903">
    <property type="entry name" value="HesB-like_dom_sf"/>
</dbReference>
<dbReference type="Proteomes" id="UP000078520">
    <property type="component" value="Unassembled WGS sequence"/>
</dbReference>
<dbReference type="Pfam" id="PF01521">
    <property type="entry name" value="Fe-S_biosyn"/>
    <property type="match status" value="1"/>
</dbReference>
<dbReference type="SUPFAM" id="SSF89360">
    <property type="entry name" value="HesB-like domain"/>
    <property type="match status" value="1"/>
</dbReference>
<dbReference type="EMBL" id="LVKI01000015">
    <property type="protein sequence ID" value="OAQ08197.1"/>
    <property type="molecule type" value="Genomic_DNA"/>
</dbReference>